<comment type="caution">
    <text evidence="1">The sequence shown here is derived from an EMBL/GenBank/DDBJ whole genome shotgun (WGS) entry which is preliminary data.</text>
</comment>
<accession>A0ACC2STE2</accession>
<dbReference type="EMBL" id="QTSX02004331">
    <property type="protein sequence ID" value="KAJ9065671.1"/>
    <property type="molecule type" value="Genomic_DNA"/>
</dbReference>
<name>A0ACC2STE2_9FUNG</name>
<organism evidence="1 2">
    <name type="scientific">Entomophthora muscae</name>
    <dbReference type="NCBI Taxonomy" id="34485"/>
    <lineage>
        <taxon>Eukaryota</taxon>
        <taxon>Fungi</taxon>
        <taxon>Fungi incertae sedis</taxon>
        <taxon>Zoopagomycota</taxon>
        <taxon>Entomophthoromycotina</taxon>
        <taxon>Entomophthoromycetes</taxon>
        <taxon>Entomophthorales</taxon>
        <taxon>Entomophthoraceae</taxon>
        <taxon>Entomophthora</taxon>
    </lineage>
</organism>
<protein>
    <submittedName>
        <fullName evidence="1">Uncharacterized protein</fullName>
    </submittedName>
</protein>
<keyword evidence="2" id="KW-1185">Reference proteome</keyword>
<sequence length="95" mass="9975">MGVPPPPPPPPAGGAPPPALPSVPDDRFSLLKSIQAGTKLRKVGAPEAREKVDAPPQPPASSGDGNLASALMSILENRRNDLESDEEDEDDDWDD</sequence>
<reference evidence="1" key="1">
    <citation type="submission" date="2022-04" db="EMBL/GenBank/DDBJ databases">
        <title>Genome of the entomopathogenic fungus Entomophthora muscae.</title>
        <authorList>
            <person name="Elya C."/>
            <person name="Lovett B.R."/>
            <person name="Lee E."/>
            <person name="Macias A.M."/>
            <person name="Hajek A.E."/>
            <person name="De Bivort B.L."/>
            <person name="Kasson M.T."/>
            <person name="De Fine Licht H.H."/>
            <person name="Stajich J.E."/>
        </authorList>
    </citation>
    <scope>NUCLEOTIDE SEQUENCE</scope>
    <source>
        <strain evidence="1">Berkeley</strain>
    </source>
</reference>
<evidence type="ECO:0000313" key="1">
    <source>
        <dbReference type="EMBL" id="KAJ9065671.1"/>
    </source>
</evidence>
<dbReference type="Proteomes" id="UP001165960">
    <property type="component" value="Unassembled WGS sequence"/>
</dbReference>
<gene>
    <name evidence="1" type="ORF">DSO57_1017077</name>
</gene>
<evidence type="ECO:0000313" key="2">
    <source>
        <dbReference type="Proteomes" id="UP001165960"/>
    </source>
</evidence>
<proteinExistence type="predicted"/>